<keyword evidence="1" id="KW-1185">Reference proteome</keyword>
<dbReference type="AlphaFoldDB" id="A0A915INK1"/>
<organism evidence="1 2">
    <name type="scientific">Romanomermis culicivorax</name>
    <name type="common">Nematode worm</name>
    <dbReference type="NCBI Taxonomy" id="13658"/>
    <lineage>
        <taxon>Eukaryota</taxon>
        <taxon>Metazoa</taxon>
        <taxon>Ecdysozoa</taxon>
        <taxon>Nematoda</taxon>
        <taxon>Enoplea</taxon>
        <taxon>Dorylaimia</taxon>
        <taxon>Mermithida</taxon>
        <taxon>Mermithoidea</taxon>
        <taxon>Mermithidae</taxon>
        <taxon>Romanomermis</taxon>
    </lineage>
</organism>
<sequence>MSFNLYGTHPVRTTSMNYLAFGSDPEAPSRTLGSIIILDMIDEGFYFFCIDSLNKKNLTKKYIFNRIQLLTRVLMCNGFSLKRVDLGEGKSHLTVLKNLPDAHTGVEGEQYDNEDRSFECRQGLAIAEKTKNCETGVLKRVPYYDGFKPLNGLNFRKVALLKHRVANQ</sequence>
<evidence type="ECO:0000313" key="2">
    <source>
        <dbReference type="WBParaSite" id="nRc.2.0.1.t15385-RA"/>
    </source>
</evidence>
<accession>A0A915INK1</accession>
<protein>
    <submittedName>
        <fullName evidence="2">Uncharacterized protein</fullName>
    </submittedName>
</protein>
<reference evidence="2" key="1">
    <citation type="submission" date="2022-11" db="UniProtKB">
        <authorList>
            <consortium name="WormBaseParasite"/>
        </authorList>
    </citation>
    <scope>IDENTIFICATION</scope>
</reference>
<dbReference type="WBParaSite" id="nRc.2.0.1.t15385-RA">
    <property type="protein sequence ID" value="nRc.2.0.1.t15385-RA"/>
    <property type="gene ID" value="nRc.2.0.1.g15385"/>
</dbReference>
<dbReference type="Proteomes" id="UP000887565">
    <property type="component" value="Unplaced"/>
</dbReference>
<name>A0A915INK1_ROMCU</name>
<proteinExistence type="predicted"/>
<evidence type="ECO:0000313" key="1">
    <source>
        <dbReference type="Proteomes" id="UP000887565"/>
    </source>
</evidence>